<keyword evidence="5" id="KW-1185">Reference proteome</keyword>
<dbReference type="InterPro" id="IPR000086">
    <property type="entry name" value="NUDIX_hydrolase_dom"/>
</dbReference>
<dbReference type="SUPFAM" id="SSF55811">
    <property type="entry name" value="Nudix"/>
    <property type="match status" value="1"/>
</dbReference>
<evidence type="ECO:0000259" key="3">
    <source>
        <dbReference type="PROSITE" id="PS51462"/>
    </source>
</evidence>
<feature type="domain" description="Nudix hydrolase" evidence="3">
    <location>
        <begin position="14"/>
        <end position="145"/>
    </location>
</feature>
<dbReference type="PANTHER" id="PTHR43046:SF16">
    <property type="entry name" value="ADP-RIBOSE PYROPHOSPHATASE YJHB-RELATED"/>
    <property type="match status" value="1"/>
</dbReference>
<dbReference type="PROSITE" id="PS51462">
    <property type="entry name" value="NUDIX"/>
    <property type="match status" value="1"/>
</dbReference>
<evidence type="ECO:0000256" key="1">
    <source>
        <dbReference type="ARBA" id="ARBA00001946"/>
    </source>
</evidence>
<comment type="caution">
    <text evidence="4">The sequence shown here is derived from an EMBL/GenBank/DDBJ whole genome shotgun (WGS) entry which is preliminary data.</text>
</comment>
<dbReference type="InterPro" id="IPR020084">
    <property type="entry name" value="NUDIX_hydrolase_CS"/>
</dbReference>
<accession>A0ABW2RJA2</accession>
<sequence length="161" mass="18652">MIMDEGSNQVSHKKFTAPVAVHLMFVQHQQVLLLRRYNTGYEDGKYSVVAGHLDGGEEVIQAAIREGKEEAGVKVDERDVQVVGVMHRKAVDERIDFFVRIHRWQGEIRNLEPHKCDDLRWFPLDALPDNMIPYVKHALKLGVEPMWFCSFGWDDPQDRLI</sequence>
<dbReference type="Gene3D" id="3.90.79.10">
    <property type="entry name" value="Nucleoside Triphosphate Pyrophosphohydrolase"/>
    <property type="match status" value="1"/>
</dbReference>
<gene>
    <name evidence="4" type="ORF">ACFQNG_07680</name>
</gene>
<dbReference type="PANTHER" id="PTHR43046">
    <property type="entry name" value="GDP-MANNOSE MANNOSYL HYDROLASE"/>
    <property type="match status" value="1"/>
</dbReference>
<dbReference type="Proteomes" id="UP001596500">
    <property type="component" value="Unassembled WGS sequence"/>
</dbReference>
<comment type="cofactor">
    <cofactor evidence="1">
        <name>Mg(2+)</name>
        <dbReference type="ChEBI" id="CHEBI:18420"/>
    </cofactor>
</comment>
<evidence type="ECO:0000313" key="5">
    <source>
        <dbReference type="Proteomes" id="UP001596500"/>
    </source>
</evidence>
<evidence type="ECO:0000313" key="4">
    <source>
        <dbReference type="EMBL" id="MFC7441033.1"/>
    </source>
</evidence>
<dbReference type="CDD" id="cd04683">
    <property type="entry name" value="NUDIX_Hydrolase"/>
    <property type="match status" value="1"/>
</dbReference>
<dbReference type="RefSeq" id="WP_379864353.1">
    <property type="nucleotide sequence ID" value="NZ_JBHTBW010000019.1"/>
</dbReference>
<organism evidence="4 5">
    <name type="scientific">Laceyella putida</name>
    <dbReference type="NCBI Taxonomy" id="110101"/>
    <lineage>
        <taxon>Bacteria</taxon>
        <taxon>Bacillati</taxon>
        <taxon>Bacillota</taxon>
        <taxon>Bacilli</taxon>
        <taxon>Bacillales</taxon>
        <taxon>Thermoactinomycetaceae</taxon>
        <taxon>Laceyella</taxon>
    </lineage>
</organism>
<dbReference type="PROSITE" id="PS00893">
    <property type="entry name" value="NUDIX_BOX"/>
    <property type="match status" value="1"/>
</dbReference>
<dbReference type="InterPro" id="IPR015797">
    <property type="entry name" value="NUDIX_hydrolase-like_dom_sf"/>
</dbReference>
<keyword evidence="2" id="KW-0378">Hydrolase</keyword>
<reference evidence="5" key="1">
    <citation type="journal article" date="2019" name="Int. J. Syst. Evol. Microbiol.">
        <title>The Global Catalogue of Microorganisms (GCM) 10K type strain sequencing project: providing services to taxonomists for standard genome sequencing and annotation.</title>
        <authorList>
            <consortium name="The Broad Institute Genomics Platform"/>
            <consortium name="The Broad Institute Genome Sequencing Center for Infectious Disease"/>
            <person name="Wu L."/>
            <person name="Ma J."/>
        </authorList>
    </citation>
    <scope>NUCLEOTIDE SEQUENCE [LARGE SCALE GENOMIC DNA]</scope>
    <source>
        <strain evidence="5">CGMCC 1.12942</strain>
    </source>
</reference>
<evidence type="ECO:0000256" key="2">
    <source>
        <dbReference type="ARBA" id="ARBA00022801"/>
    </source>
</evidence>
<proteinExistence type="predicted"/>
<dbReference type="Pfam" id="PF00293">
    <property type="entry name" value="NUDIX"/>
    <property type="match status" value="1"/>
</dbReference>
<protein>
    <submittedName>
        <fullName evidence="4">NUDIX domain-containing protein</fullName>
    </submittedName>
</protein>
<name>A0ABW2RJA2_9BACL</name>
<dbReference type="EMBL" id="JBHTBW010000019">
    <property type="protein sequence ID" value="MFC7441033.1"/>
    <property type="molecule type" value="Genomic_DNA"/>
</dbReference>